<keyword evidence="2 5" id="KW-0812">Transmembrane</keyword>
<dbReference type="Proteomes" id="UP000636960">
    <property type="component" value="Unassembled WGS sequence"/>
</dbReference>
<evidence type="ECO:0000256" key="1">
    <source>
        <dbReference type="ARBA" id="ARBA00004141"/>
    </source>
</evidence>
<gene>
    <name evidence="7" type="ORF">Ari01nite_16040</name>
</gene>
<feature type="transmembrane region" description="Helical" evidence="5">
    <location>
        <begin position="398"/>
        <end position="416"/>
    </location>
</feature>
<evidence type="ECO:0000256" key="2">
    <source>
        <dbReference type="ARBA" id="ARBA00022692"/>
    </source>
</evidence>
<reference evidence="7" key="1">
    <citation type="submission" date="2021-01" db="EMBL/GenBank/DDBJ databases">
        <title>Whole genome shotgun sequence of Actinoplanes rishiriensis NBRC 108556.</title>
        <authorList>
            <person name="Komaki H."/>
            <person name="Tamura T."/>
        </authorList>
    </citation>
    <scope>NUCLEOTIDE SEQUENCE</scope>
    <source>
        <strain evidence="7">NBRC 108556</strain>
    </source>
</reference>
<keyword evidence="8" id="KW-1185">Reference proteome</keyword>
<name>A0A919JV62_9ACTN</name>
<evidence type="ECO:0000313" key="8">
    <source>
        <dbReference type="Proteomes" id="UP000636960"/>
    </source>
</evidence>
<dbReference type="AlphaFoldDB" id="A0A919JV62"/>
<evidence type="ECO:0000256" key="3">
    <source>
        <dbReference type="ARBA" id="ARBA00022989"/>
    </source>
</evidence>
<evidence type="ECO:0000256" key="4">
    <source>
        <dbReference type="ARBA" id="ARBA00023136"/>
    </source>
</evidence>
<feature type="transmembrane region" description="Helical" evidence="5">
    <location>
        <begin position="40"/>
        <end position="59"/>
    </location>
</feature>
<protein>
    <submittedName>
        <fullName evidence="7">Sodium/hydrogen exchanger</fullName>
    </submittedName>
</protein>
<dbReference type="Pfam" id="PF01699">
    <property type="entry name" value="Na_Ca_ex"/>
    <property type="match status" value="2"/>
</dbReference>
<evidence type="ECO:0000256" key="5">
    <source>
        <dbReference type="SAM" id="Phobius"/>
    </source>
</evidence>
<feature type="transmembrane region" description="Helical" evidence="5">
    <location>
        <begin position="321"/>
        <end position="342"/>
    </location>
</feature>
<comment type="subcellular location">
    <subcellularLocation>
        <location evidence="1">Membrane</location>
        <topology evidence="1">Multi-pass membrane protein</topology>
    </subcellularLocation>
</comment>
<dbReference type="RefSeq" id="WP_203780465.1">
    <property type="nucleotide sequence ID" value="NZ_BOMV01000011.1"/>
</dbReference>
<keyword evidence="4 5" id="KW-0472">Membrane</keyword>
<accession>A0A919JV62</accession>
<dbReference type="InterPro" id="IPR004837">
    <property type="entry name" value="NaCa_Exmemb"/>
</dbReference>
<feature type="domain" description="Sodium/calcium exchanger membrane region" evidence="6">
    <location>
        <begin position="42"/>
        <end position="212"/>
    </location>
</feature>
<feature type="domain" description="Sodium/calcium exchanger membrane region" evidence="6">
    <location>
        <begin position="242"/>
        <end position="384"/>
    </location>
</feature>
<feature type="transmembrane region" description="Helical" evidence="5">
    <location>
        <begin position="129"/>
        <end position="146"/>
    </location>
</feature>
<feature type="transmembrane region" description="Helical" evidence="5">
    <location>
        <begin position="281"/>
        <end position="300"/>
    </location>
</feature>
<comment type="caution">
    <text evidence="7">The sequence shown here is derived from an EMBL/GenBank/DDBJ whole genome shotgun (WGS) entry which is preliminary data.</text>
</comment>
<keyword evidence="3 5" id="KW-1133">Transmembrane helix</keyword>
<proteinExistence type="predicted"/>
<evidence type="ECO:0000259" key="6">
    <source>
        <dbReference type="Pfam" id="PF01699"/>
    </source>
</evidence>
<dbReference type="GO" id="GO:0016020">
    <property type="term" value="C:membrane"/>
    <property type="evidence" value="ECO:0007669"/>
    <property type="project" value="UniProtKB-SubCell"/>
</dbReference>
<feature type="transmembrane region" description="Helical" evidence="5">
    <location>
        <begin position="372"/>
        <end position="392"/>
    </location>
</feature>
<organism evidence="7 8">
    <name type="scientific">Paractinoplanes rishiriensis</name>
    <dbReference type="NCBI Taxonomy" id="1050105"/>
    <lineage>
        <taxon>Bacteria</taxon>
        <taxon>Bacillati</taxon>
        <taxon>Actinomycetota</taxon>
        <taxon>Actinomycetes</taxon>
        <taxon>Micromonosporales</taxon>
        <taxon>Micromonosporaceae</taxon>
        <taxon>Paractinoplanes</taxon>
    </lineage>
</organism>
<evidence type="ECO:0000313" key="7">
    <source>
        <dbReference type="EMBL" id="GIE94139.1"/>
    </source>
</evidence>
<feature type="transmembrane region" description="Helical" evidence="5">
    <location>
        <begin position="66"/>
        <end position="84"/>
    </location>
</feature>
<dbReference type="Gene3D" id="1.20.1420.30">
    <property type="entry name" value="NCX, central ion-binding region"/>
    <property type="match status" value="2"/>
</dbReference>
<dbReference type="InterPro" id="IPR044880">
    <property type="entry name" value="NCX_ion-bd_dom_sf"/>
</dbReference>
<sequence>MQQRNPRAWPLAVAAAAALPGAYAGLADYAGLPAPELDPFLAALVFGGAIVGAAFLLSWTAEAAQVEVSAGVALAVLAFLAVLPEYGVDFVFTMRAGQTFAEHGHCAPTAGGEDPCSLALANMTGANRVLVGVGWPLVVLLAALVARRRPDRMRREPSVPAPGHVRLANTMSVEVVFLAVATVYSLTLPLRHSLTLVDAAVLLTIFAAYAWRLSKAPVEEPDLSGVPAWVADRPQRDRRWLLAGLFLLAAAVIVATAEHFADAVVHSGERLNVDQFLLVQWAAPVASEAPELIVACLYAWRLRASHALGTLLSSKVNQWTLLVGTIPIVFALSSGGLAGLPLSEHQRYELLITAAQSLFAVSLLVNLRLSLWGSGALLSLFLTQFAASILLGDAANRVVLLALSGVYLAAAVVLFARQISPGRRLLRTGFVADLHRVEEWK</sequence>
<feature type="transmembrane region" description="Helical" evidence="5">
    <location>
        <begin position="240"/>
        <end position="261"/>
    </location>
</feature>
<dbReference type="EMBL" id="BOMV01000011">
    <property type="protein sequence ID" value="GIE94139.1"/>
    <property type="molecule type" value="Genomic_DNA"/>
</dbReference>
<dbReference type="GO" id="GO:0055085">
    <property type="term" value="P:transmembrane transport"/>
    <property type="evidence" value="ECO:0007669"/>
    <property type="project" value="InterPro"/>
</dbReference>